<evidence type="ECO:0000313" key="2">
    <source>
        <dbReference type="EMBL" id="TLX69623.1"/>
    </source>
</evidence>
<organism evidence="2 3">
    <name type="scientific">Pseudomonas nicosulfuronedens</name>
    <dbReference type="NCBI Taxonomy" id="2571105"/>
    <lineage>
        <taxon>Bacteria</taxon>
        <taxon>Pseudomonadati</taxon>
        <taxon>Pseudomonadota</taxon>
        <taxon>Gammaproteobacteria</taxon>
        <taxon>Pseudomonadales</taxon>
        <taxon>Pseudomonadaceae</taxon>
        <taxon>Pseudomonas</taxon>
    </lineage>
</organism>
<dbReference type="EMBL" id="SWDV01000096">
    <property type="protein sequence ID" value="TLX69623.1"/>
    <property type="molecule type" value="Genomic_DNA"/>
</dbReference>
<accession>A0A5R9QLM7</accession>
<evidence type="ECO:0000313" key="3">
    <source>
        <dbReference type="Proteomes" id="UP000306635"/>
    </source>
</evidence>
<keyword evidence="3" id="KW-1185">Reference proteome</keyword>
<dbReference type="AlphaFoldDB" id="A0A5R9QLM7"/>
<dbReference type="Proteomes" id="UP000306635">
    <property type="component" value="Unassembled WGS sequence"/>
</dbReference>
<evidence type="ECO:0000256" key="1">
    <source>
        <dbReference type="SAM" id="MobiDB-lite"/>
    </source>
</evidence>
<feature type="region of interest" description="Disordered" evidence="1">
    <location>
        <begin position="59"/>
        <end position="85"/>
    </location>
</feature>
<name>A0A5R9QLM7_9PSED</name>
<reference evidence="2 3" key="1">
    <citation type="submission" date="2019-04" db="EMBL/GenBank/DDBJ databases">
        <authorList>
            <person name="Li M."/>
        </authorList>
    </citation>
    <scope>NUCLEOTIDE SEQUENCE [LARGE SCALE GENOMIC DNA]</scope>
    <source>
        <strain evidence="2 3">LAM1902</strain>
    </source>
</reference>
<proteinExistence type="predicted"/>
<sequence>MIEKSGNPSLETLDKIAEGLEAEIMLIPKELTRLVENILKTGVSYQNHQRYPILKSELAPGPTLNEELGDSDDPWAILEKSKEET</sequence>
<comment type="caution">
    <text evidence="2">The sequence shown here is derived from an EMBL/GenBank/DDBJ whole genome shotgun (WGS) entry which is preliminary data.</text>
</comment>
<protein>
    <submittedName>
        <fullName evidence="2">Uncharacterized protein</fullName>
    </submittedName>
</protein>
<gene>
    <name evidence="2" type="ORF">FAS41_30520</name>
</gene>